<evidence type="ECO:0000313" key="1">
    <source>
        <dbReference type="EMBL" id="EGY77727.1"/>
    </source>
</evidence>
<gene>
    <name evidence="1" type="ORF">HMPREF9153_1270</name>
</gene>
<reference evidence="1 2" key="1">
    <citation type="submission" date="2011-06" db="EMBL/GenBank/DDBJ databases">
        <authorList>
            <person name="Muzny D."/>
            <person name="Qin X."/>
            <person name="Deng J."/>
            <person name="Jiang H."/>
            <person name="Liu Y."/>
            <person name="Qu J."/>
            <person name="Song X.-Z."/>
            <person name="Zhang L."/>
            <person name="Thornton R."/>
            <person name="Coyle M."/>
            <person name="Francisco L."/>
            <person name="Jackson L."/>
            <person name="Javaid M."/>
            <person name="Korchina V."/>
            <person name="Kovar C."/>
            <person name="Mata R."/>
            <person name="Mathew T."/>
            <person name="Ngo R."/>
            <person name="Nguyen L."/>
            <person name="Nguyen N."/>
            <person name="Okwuonu G."/>
            <person name="Ongeri F."/>
            <person name="Pham C."/>
            <person name="Simmons D."/>
            <person name="Wilczek-Boney K."/>
            <person name="Hale W."/>
            <person name="Jakkamsetti A."/>
            <person name="Pham P."/>
            <person name="Ruth R."/>
            <person name="San Lucas F."/>
            <person name="Warren J."/>
            <person name="Zhang J."/>
            <person name="Zhao Z."/>
            <person name="Zhou C."/>
            <person name="Zhu D."/>
            <person name="Lee S."/>
            <person name="Bess C."/>
            <person name="Blankenburg K."/>
            <person name="Forbes L."/>
            <person name="Fu Q."/>
            <person name="Gubbala S."/>
            <person name="Hirani K."/>
            <person name="Jayaseelan J.C."/>
            <person name="Lara F."/>
            <person name="Munidasa M."/>
            <person name="Palculict T."/>
            <person name="Patil S."/>
            <person name="Pu L.-L."/>
            <person name="Saada N."/>
            <person name="Tang L."/>
            <person name="Weissenberger G."/>
            <person name="Zhu Y."/>
            <person name="Hemphill L."/>
            <person name="Shang Y."/>
            <person name="Youmans B."/>
            <person name="Ayvaz T."/>
            <person name="Ross M."/>
            <person name="Santibanez J."/>
            <person name="Aqrawi P."/>
            <person name="Gross S."/>
            <person name="Joshi V."/>
            <person name="Fowler G."/>
            <person name="Nazareth L."/>
            <person name="Reid J."/>
            <person name="Worley K."/>
            <person name="Petrosino J."/>
            <person name="Highlander S."/>
            <person name="Gibbs R."/>
        </authorList>
    </citation>
    <scope>NUCLEOTIDE SEQUENCE [LARGE SCALE GENOMIC DNA]</scope>
    <source>
        <strain evidence="1 2">ATCC 25577</strain>
    </source>
</reference>
<organism evidence="1 2">
    <name type="scientific">Cutibacterium avidum ATCC 25577</name>
    <dbReference type="NCBI Taxonomy" id="997355"/>
    <lineage>
        <taxon>Bacteria</taxon>
        <taxon>Bacillati</taxon>
        <taxon>Actinomycetota</taxon>
        <taxon>Actinomycetes</taxon>
        <taxon>Propionibacteriales</taxon>
        <taxon>Propionibacteriaceae</taxon>
        <taxon>Cutibacterium</taxon>
    </lineage>
</organism>
<name>G4CXL3_9ACTN</name>
<keyword evidence="2" id="KW-1185">Reference proteome</keyword>
<sequence length="61" mass="6402">MAVGERNPEFWAGDLDGGVGDRVLALFRGAATYPVSCLFVMASVRAGIGSLTPPPPALRRD</sequence>
<dbReference type="EMBL" id="AGBA01000013">
    <property type="protein sequence ID" value="EGY77727.1"/>
    <property type="molecule type" value="Genomic_DNA"/>
</dbReference>
<dbReference type="AlphaFoldDB" id="G4CXL3"/>
<comment type="caution">
    <text evidence="1">The sequence shown here is derived from an EMBL/GenBank/DDBJ whole genome shotgun (WGS) entry which is preliminary data.</text>
</comment>
<proteinExistence type="predicted"/>
<dbReference type="Proteomes" id="UP000005332">
    <property type="component" value="Unassembled WGS sequence"/>
</dbReference>
<protein>
    <submittedName>
        <fullName evidence="1">Uncharacterized protein</fullName>
    </submittedName>
</protein>
<accession>G4CXL3</accession>
<evidence type="ECO:0000313" key="2">
    <source>
        <dbReference type="Proteomes" id="UP000005332"/>
    </source>
</evidence>
<dbReference type="HOGENOM" id="CLU_2919007_0_0_11"/>